<reference evidence="2 3" key="1">
    <citation type="submission" date="2019-05" db="EMBL/GenBank/DDBJ databases">
        <title>Another draft genome of Portunus trituberculatus and its Hox gene families provides insights of decapod evolution.</title>
        <authorList>
            <person name="Jeong J.-H."/>
            <person name="Song I."/>
            <person name="Kim S."/>
            <person name="Choi T."/>
            <person name="Kim D."/>
            <person name="Ryu S."/>
            <person name="Kim W."/>
        </authorList>
    </citation>
    <scope>NUCLEOTIDE SEQUENCE [LARGE SCALE GENOMIC DNA]</scope>
    <source>
        <tissue evidence="2">Muscle</tissue>
    </source>
</reference>
<gene>
    <name evidence="2" type="ORF">E2C01_046456</name>
</gene>
<evidence type="ECO:0000259" key="1">
    <source>
        <dbReference type="Pfam" id="PF22938"/>
    </source>
</evidence>
<organism evidence="2 3">
    <name type="scientific">Portunus trituberculatus</name>
    <name type="common">Swimming crab</name>
    <name type="synonym">Neptunus trituberculatus</name>
    <dbReference type="NCBI Taxonomy" id="210409"/>
    <lineage>
        <taxon>Eukaryota</taxon>
        <taxon>Metazoa</taxon>
        <taxon>Ecdysozoa</taxon>
        <taxon>Arthropoda</taxon>
        <taxon>Crustacea</taxon>
        <taxon>Multicrustacea</taxon>
        <taxon>Malacostraca</taxon>
        <taxon>Eumalacostraca</taxon>
        <taxon>Eucarida</taxon>
        <taxon>Decapoda</taxon>
        <taxon>Pleocyemata</taxon>
        <taxon>Brachyura</taxon>
        <taxon>Eubrachyura</taxon>
        <taxon>Portunoidea</taxon>
        <taxon>Portunidae</taxon>
        <taxon>Portuninae</taxon>
        <taxon>Portunus</taxon>
    </lineage>
</organism>
<keyword evidence="3" id="KW-1185">Reference proteome</keyword>
<sequence length="232" mass="25873">MEEPCLLGLNFLVQSAACVDLGRMQTVPLILEDAAEQVSSPVTSSDVEDERVELHCQVVREGEVADATLIARGRHAAASSCGGEVDGDAGYASAQMMFGREMQLPLDLVTERQHREELPQTAPEFVVALQQRMETTRRQVSNNLRLAGQAMTGWYQMCARDVQCAVGDRVWLYNPRKKRGLAQKMQSYWEGPYTILQRLSAVTYKLGNGTSRQPHILHVDRLWAGTTIIARQ</sequence>
<dbReference type="Proteomes" id="UP000324222">
    <property type="component" value="Unassembled WGS sequence"/>
</dbReference>
<proteinExistence type="predicted"/>
<name>A0A5B7G578_PORTR</name>
<dbReference type="EMBL" id="VSRR010010994">
    <property type="protein sequence ID" value="MPC52585.1"/>
    <property type="molecule type" value="Genomic_DNA"/>
</dbReference>
<evidence type="ECO:0000313" key="2">
    <source>
        <dbReference type="EMBL" id="MPC52585.1"/>
    </source>
</evidence>
<comment type="caution">
    <text evidence="2">The sequence shown here is derived from an EMBL/GenBank/DDBJ whole genome shotgun (WGS) entry which is preliminary data.</text>
</comment>
<dbReference type="Pfam" id="PF22938">
    <property type="entry name" value="Integrase_p58_C"/>
    <property type="match status" value="1"/>
</dbReference>
<accession>A0A5B7G578</accession>
<evidence type="ECO:0000313" key="3">
    <source>
        <dbReference type="Proteomes" id="UP000324222"/>
    </source>
</evidence>
<dbReference type="InterPro" id="IPR054465">
    <property type="entry name" value="Integrase_p58-like_C"/>
</dbReference>
<feature type="domain" description="Integrase p58-like C-terminal" evidence="1">
    <location>
        <begin position="191"/>
        <end position="223"/>
    </location>
</feature>
<protein>
    <recommendedName>
        <fullName evidence="1">Integrase p58-like C-terminal domain-containing protein</fullName>
    </recommendedName>
</protein>
<dbReference type="AlphaFoldDB" id="A0A5B7G578"/>
<dbReference type="OrthoDB" id="6374606at2759"/>